<gene>
    <name evidence="1" type="ORF">JCM19296_125</name>
</gene>
<accession>A0A081D6K1</accession>
<reference evidence="1 2" key="1">
    <citation type="journal article" date="2014" name="Genome Announc.">
        <title>Draft Genome Sequences of Marine Flavobacterium Nonlabens Strains NR17, NR24, NR27, NR32, NR33, and Ara13.</title>
        <authorList>
            <person name="Nakanishi M."/>
            <person name="Meirelles P."/>
            <person name="Suzuki R."/>
            <person name="Takatani N."/>
            <person name="Mino S."/>
            <person name="Suda W."/>
            <person name="Oshima K."/>
            <person name="Hattori M."/>
            <person name="Ohkuma M."/>
            <person name="Hosokawa M."/>
            <person name="Miyashita K."/>
            <person name="Thompson F.L."/>
            <person name="Niwa A."/>
            <person name="Sawabe T."/>
            <person name="Sawabe T."/>
        </authorList>
    </citation>
    <scope>NUCLEOTIDE SEQUENCE [LARGE SCALE GENOMIC DNA]</scope>
    <source>
        <strain evidence="2">JCM19296</strain>
    </source>
</reference>
<comment type="caution">
    <text evidence="1">The sequence shown here is derived from an EMBL/GenBank/DDBJ whole genome shotgun (WGS) entry which is preliminary data.</text>
</comment>
<protein>
    <submittedName>
        <fullName evidence="1">Uncharacterized protein</fullName>
    </submittedName>
</protein>
<evidence type="ECO:0000313" key="1">
    <source>
        <dbReference type="EMBL" id="GAK74547.1"/>
    </source>
</evidence>
<name>A0A081D6K1_NONUL</name>
<dbReference type="Proteomes" id="UP000028980">
    <property type="component" value="Unassembled WGS sequence"/>
</dbReference>
<dbReference type="AlphaFoldDB" id="A0A081D6K1"/>
<dbReference type="EMBL" id="BBLG01000001">
    <property type="protein sequence ID" value="GAK74547.1"/>
    <property type="molecule type" value="Genomic_DNA"/>
</dbReference>
<evidence type="ECO:0000313" key="2">
    <source>
        <dbReference type="Proteomes" id="UP000028980"/>
    </source>
</evidence>
<proteinExistence type="predicted"/>
<sequence length="113" mass="13074">MGRAKHAMLDAEANSRKKGNEKDIIDFLKEKLEREELQDAICGIAIHLTDNGFAALKGKQEPVIMSFIDNYKNQNICQNCHNINVLNLMDYLHIEETNYCQSCMYDKEQRAKH</sequence>
<organism evidence="1 2">
    <name type="scientific">Nonlabens ulvanivorans</name>
    <name type="common">Persicivirga ulvanivorans</name>
    <dbReference type="NCBI Taxonomy" id="906888"/>
    <lineage>
        <taxon>Bacteria</taxon>
        <taxon>Pseudomonadati</taxon>
        <taxon>Bacteroidota</taxon>
        <taxon>Flavobacteriia</taxon>
        <taxon>Flavobacteriales</taxon>
        <taxon>Flavobacteriaceae</taxon>
        <taxon>Nonlabens</taxon>
    </lineage>
</organism>